<organism evidence="4 5">
    <name type="scientific">Miscanthus lutarioriparius</name>
    <dbReference type="NCBI Taxonomy" id="422564"/>
    <lineage>
        <taxon>Eukaryota</taxon>
        <taxon>Viridiplantae</taxon>
        <taxon>Streptophyta</taxon>
        <taxon>Embryophyta</taxon>
        <taxon>Tracheophyta</taxon>
        <taxon>Spermatophyta</taxon>
        <taxon>Magnoliopsida</taxon>
        <taxon>Liliopsida</taxon>
        <taxon>Poales</taxon>
        <taxon>Poaceae</taxon>
        <taxon>PACMAD clade</taxon>
        <taxon>Panicoideae</taxon>
        <taxon>Andropogonodae</taxon>
        <taxon>Andropogoneae</taxon>
        <taxon>Saccharinae</taxon>
        <taxon>Miscanthus</taxon>
    </lineage>
</organism>
<dbReference type="EMBL" id="CAJGYO010000019">
    <property type="protein sequence ID" value="CAD6338836.1"/>
    <property type="molecule type" value="Genomic_DNA"/>
</dbReference>
<dbReference type="InterPro" id="IPR021940">
    <property type="entry name" value="CER1-like_C"/>
</dbReference>
<proteinExistence type="predicted"/>
<evidence type="ECO:0000313" key="5">
    <source>
        <dbReference type="Proteomes" id="UP000604825"/>
    </source>
</evidence>
<feature type="compositionally biased region" description="Basic residues" evidence="2">
    <location>
        <begin position="473"/>
        <end position="486"/>
    </location>
</feature>
<dbReference type="Proteomes" id="UP000604825">
    <property type="component" value="Unassembled WGS sequence"/>
</dbReference>
<feature type="domain" description="Very-long-chain aldehyde decarbonylase CER1-like C-terminal" evidence="3">
    <location>
        <begin position="329"/>
        <end position="469"/>
    </location>
</feature>
<dbReference type="OrthoDB" id="408954at2759"/>
<name>A0A811SCX5_9POAL</name>
<comment type="subcellular location">
    <subcellularLocation>
        <location evidence="1">Membrane</location>
        <topology evidence="1">Multi-pass membrane protein</topology>
    </subcellularLocation>
</comment>
<evidence type="ECO:0000313" key="4">
    <source>
        <dbReference type="EMBL" id="CAD6338836.1"/>
    </source>
</evidence>
<evidence type="ECO:0000256" key="1">
    <source>
        <dbReference type="ARBA" id="ARBA00004141"/>
    </source>
</evidence>
<accession>A0A811SCX5</accession>
<dbReference type="InterPro" id="IPR036291">
    <property type="entry name" value="NAD(P)-bd_dom_sf"/>
</dbReference>
<comment type="caution">
    <text evidence="4">The sequence shown here is derived from an EMBL/GenBank/DDBJ whole genome shotgun (WGS) entry which is preliminary data.</text>
</comment>
<dbReference type="GO" id="GO:0016020">
    <property type="term" value="C:membrane"/>
    <property type="evidence" value="ECO:0007669"/>
    <property type="project" value="UniProtKB-SubCell"/>
</dbReference>
<sequence length="519" mass="58516">MGAPLASWPWASLGSYKASKHCLSDSSAAPAIAVSLTLAISCSSSSVHDYLLYGPLVAQAWRETGSLPLGSSWCLHLLLLLALRSLTFQLWFSYGNMLFFTRRRRVVKDEVDFRQIHAEWDWYLSLHHREKDCNFCLFMPLYDALGGTINSISWELQKQVDQGMNDRVPDFVFLAHVVDVVSSMHVPFAFRSCSSLPWATHPVLLPLWPVAFGFMLLQWFFSKTFTVSFYFLRGRLHHTWSVPRYGFQYFIPSAKKGINRQIELAILRADKMGVKVISLAALNKNEALNGGGRLFVSKHPNLRVRVVHGNTLTAAVILNEIPSNVREMFLTGATSKLGRAIALYLCRKKIRVLILTLSTERFLKIQREAPSEFQQFLVQVTKYQAAQGCKTWIVGKWLSPREQRWAPPGTHFHQFVVPPIIGFRRGCTYGKLAAMRLPKDVQGLGSCEYTMERGVVHACHAGGVVHCLPGRVRAPRGGRHRRGPNRRRVEGGAQARAHAGVSSRNGRCGRRAPRRPARK</sequence>
<feature type="compositionally biased region" description="Basic residues" evidence="2">
    <location>
        <begin position="507"/>
        <end position="519"/>
    </location>
</feature>
<evidence type="ECO:0000256" key="2">
    <source>
        <dbReference type="SAM" id="MobiDB-lite"/>
    </source>
</evidence>
<feature type="region of interest" description="Disordered" evidence="2">
    <location>
        <begin position="472"/>
        <end position="519"/>
    </location>
</feature>
<dbReference type="AlphaFoldDB" id="A0A811SCX5"/>
<dbReference type="SUPFAM" id="SSF51735">
    <property type="entry name" value="NAD(P)-binding Rossmann-fold domains"/>
    <property type="match status" value="1"/>
</dbReference>
<dbReference type="Pfam" id="PF12076">
    <property type="entry name" value="CER1-like_C"/>
    <property type="match status" value="1"/>
</dbReference>
<keyword evidence="5" id="KW-1185">Reference proteome</keyword>
<reference evidence="4" key="1">
    <citation type="submission" date="2020-10" db="EMBL/GenBank/DDBJ databases">
        <authorList>
            <person name="Han B."/>
            <person name="Lu T."/>
            <person name="Zhao Q."/>
            <person name="Huang X."/>
            <person name="Zhao Y."/>
        </authorList>
    </citation>
    <scope>NUCLEOTIDE SEQUENCE</scope>
</reference>
<evidence type="ECO:0000259" key="3">
    <source>
        <dbReference type="Pfam" id="PF12076"/>
    </source>
</evidence>
<gene>
    <name evidence="4" type="ORF">NCGR_LOCUS62934</name>
</gene>
<protein>
    <recommendedName>
        <fullName evidence="3">Very-long-chain aldehyde decarbonylase CER1-like C-terminal domain-containing protein</fullName>
    </recommendedName>
</protein>